<dbReference type="Proteomes" id="UP000503505">
    <property type="component" value="Chromosome"/>
</dbReference>
<dbReference type="AlphaFoldDB" id="A0AAE7BXP0"/>
<sequence>MKKKISILITCLMLLGCGQNKYLKDFPESDLLEAALDAQRYDLENELKLQICGAYGTAHMGNKLDASLFMQELERTYRYKEKRDKEFFKGIRSYLKEYENNLSETPELLDQIPDSKFNLVTYPARLSAAKYFGVDNSEVKEALQESNIVSYFDRYNPNTQIIVNALHEKEKSIEKPCRNYFDEILEDKIQPNFSDFGKEYKKITGVGSVNN</sequence>
<reference evidence="1 2" key="1">
    <citation type="submission" date="2019-09" db="EMBL/GenBank/DDBJ databases">
        <title>Non-baumannii Acinetobacter spp. carrying blaNDM-1 isolated in China.</title>
        <authorList>
            <person name="Cui C."/>
            <person name="Chen C."/>
            <person name="Sun J."/>
            <person name="Liu Y."/>
        </authorList>
    </citation>
    <scope>NUCLEOTIDE SEQUENCE [LARGE SCALE GENOMIC DNA]</scope>
    <source>
        <strain evidence="1 2">HZE23-1</strain>
    </source>
</reference>
<evidence type="ECO:0000313" key="2">
    <source>
        <dbReference type="Proteomes" id="UP000503505"/>
    </source>
</evidence>
<organism evidence="1 2">
    <name type="scientific">Acinetobacter schindleri</name>
    <dbReference type="NCBI Taxonomy" id="108981"/>
    <lineage>
        <taxon>Bacteria</taxon>
        <taxon>Pseudomonadati</taxon>
        <taxon>Pseudomonadota</taxon>
        <taxon>Gammaproteobacteria</taxon>
        <taxon>Moraxellales</taxon>
        <taxon>Moraxellaceae</taxon>
        <taxon>Acinetobacter</taxon>
    </lineage>
</organism>
<gene>
    <name evidence="1" type="ORF">FSC10_13145</name>
</gene>
<dbReference type="RefSeq" id="WP_163168726.1">
    <property type="nucleotide sequence ID" value="NZ_CP044463.1"/>
</dbReference>
<dbReference type="PROSITE" id="PS51257">
    <property type="entry name" value="PROKAR_LIPOPROTEIN"/>
    <property type="match status" value="1"/>
</dbReference>
<accession>A0AAE7BXP0</accession>
<name>A0AAE7BXP0_9GAMM</name>
<evidence type="ECO:0000313" key="1">
    <source>
        <dbReference type="EMBL" id="QIC68247.1"/>
    </source>
</evidence>
<protein>
    <recommendedName>
        <fullName evidence="3">Lipoprotein</fullName>
    </recommendedName>
</protein>
<dbReference type="EMBL" id="CP044463">
    <property type="protein sequence ID" value="QIC68247.1"/>
    <property type="molecule type" value="Genomic_DNA"/>
</dbReference>
<evidence type="ECO:0008006" key="3">
    <source>
        <dbReference type="Google" id="ProtNLM"/>
    </source>
</evidence>
<proteinExistence type="predicted"/>